<dbReference type="Gene3D" id="3.30.1490.100">
    <property type="entry name" value="DNA polymerase, Y-family, little finger domain"/>
    <property type="match status" value="1"/>
</dbReference>
<dbReference type="SUPFAM" id="SSF100879">
    <property type="entry name" value="Lesion bypass DNA polymerase (Y-family), little finger domain"/>
    <property type="match status" value="1"/>
</dbReference>
<comment type="subunit">
    <text evidence="15">Monomer.</text>
</comment>
<dbReference type="InterPro" id="IPR022880">
    <property type="entry name" value="DNApol_IV"/>
</dbReference>
<keyword evidence="8 15" id="KW-0479">Metal-binding</keyword>
<dbReference type="GO" id="GO:0006261">
    <property type="term" value="P:DNA-templated DNA replication"/>
    <property type="evidence" value="ECO:0007669"/>
    <property type="project" value="UniProtKB-UniRule"/>
</dbReference>
<sequence>MSKSILHCDMNNFYASVECMLDPSLRSHPVAVCGSVEERHGIVLAKNYAAKAFDVKTGDAVWQAKQKCKNLVVVPPHYEEYIKYSKLARSVYGRYTDQAEPYGMDECWLDISGTQNIFGSPEKVANEIRETIKFELGLTISVGVSFNKIFAKLGSDMKKPDAVTIIEKDTFREKIWGLPAADLLGVGRATQRVLDNYCIRTIGDLANTSPDLLKSRLGKNGVALWNFANGQDHSIVAKQDFVSPVKSIGHGTTTVADLESSEQVWAVFLELTQEIGHKLRVHQKCAEGVAIHIRDNTLFSKQWQTKISLPTQSPMVIAKTAFALFKQKYSWTNPIRSVTVQAINLIPQDTPRQIDLFTDVKMIDKFERLDLCIEEIRRRFGNDSIRNAVLCSHSKMPPARVEITMPTGMIG</sequence>
<keyword evidence="6 15" id="KW-0548">Nucleotidyltransferase</keyword>
<keyword evidence="12 15" id="KW-0238">DNA-binding</keyword>
<evidence type="ECO:0000256" key="4">
    <source>
        <dbReference type="ARBA" id="ARBA00022490"/>
    </source>
</evidence>
<evidence type="ECO:0000256" key="15">
    <source>
        <dbReference type="HAMAP-Rule" id="MF_01113"/>
    </source>
</evidence>
<comment type="cofactor">
    <cofactor evidence="15">
        <name>Mg(2+)</name>
        <dbReference type="ChEBI" id="CHEBI:18420"/>
    </cofactor>
    <text evidence="15">Binds 2 magnesium ions per subunit.</text>
</comment>
<keyword evidence="11 15" id="KW-0239">DNA-directed DNA polymerase</keyword>
<evidence type="ECO:0000256" key="10">
    <source>
        <dbReference type="ARBA" id="ARBA00022842"/>
    </source>
</evidence>
<dbReference type="GO" id="GO:0006281">
    <property type="term" value="P:DNA repair"/>
    <property type="evidence" value="ECO:0007669"/>
    <property type="project" value="UniProtKB-UniRule"/>
</dbReference>
<dbReference type="RefSeq" id="WP_073110087.1">
    <property type="nucleotide sequence ID" value="NZ_FQZY01000029.1"/>
</dbReference>
<dbReference type="InterPro" id="IPR036775">
    <property type="entry name" value="DNA_pol_Y-fam_lit_finger_sf"/>
</dbReference>
<evidence type="ECO:0000256" key="1">
    <source>
        <dbReference type="ARBA" id="ARBA00004496"/>
    </source>
</evidence>
<evidence type="ECO:0000256" key="3">
    <source>
        <dbReference type="ARBA" id="ARBA00022457"/>
    </source>
</evidence>
<dbReference type="Pfam" id="PF21999">
    <property type="entry name" value="IMS_HHH_1"/>
    <property type="match status" value="1"/>
</dbReference>
<dbReference type="GO" id="GO:0009432">
    <property type="term" value="P:SOS response"/>
    <property type="evidence" value="ECO:0007669"/>
    <property type="project" value="TreeGrafter"/>
</dbReference>
<evidence type="ECO:0000313" key="18">
    <source>
        <dbReference type="Proteomes" id="UP000184301"/>
    </source>
</evidence>
<evidence type="ECO:0000256" key="11">
    <source>
        <dbReference type="ARBA" id="ARBA00022932"/>
    </source>
</evidence>
<keyword evidence="13 15" id="KW-0234">DNA repair</keyword>
<dbReference type="InterPro" id="IPR053848">
    <property type="entry name" value="IMS_HHH_1"/>
</dbReference>
<evidence type="ECO:0000256" key="9">
    <source>
        <dbReference type="ARBA" id="ARBA00022763"/>
    </source>
</evidence>
<accession>A0A1M6PQM5</accession>
<dbReference type="Pfam" id="PF11799">
    <property type="entry name" value="IMS_C"/>
    <property type="match status" value="1"/>
</dbReference>
<feature type="binding site" evidence="15">
    <location>
        <position position="9"/>
    </location>
    <ligand>
        <name>Mg(2+)</name>
        <dbReference type="ChEBI" id="CHEBI:18420"/>
    </ligand>
</feature>
<evidence type="ECO:0000256" key="14">
    <source>
        <dbReference type="ARBA" id="ARBA00049244"/>
    </source>
</evidence>
<evidence type="ECO:0000313" key="17">
    <source>
        <dbReference type="EMBL" id="SHK10245.1"/>
    </source>
</evidence>
<dbReference type="EMBL" id="FQZY01000029">
    <property type="protein sequence ID" value="SHK10245.1"/>
    <property type="molecule type" value="Genomic_DNA"/>
</dbReference>
<dbReference type="Proteomes" id="UP000184301">
    <property type="component" value="Unassembled WGS sequence"/>
</dbReference>
<feature type="active site" evidence="15">
    <location>
        <position position="106"/>
    </location>
</feature>
<comment type="catalytic activity">
    <reaction evidence="14 15">
        <text>DNA(n) + a 2'-deoxyribonucleoside 5'-triphosphate = DNA(n+1) + diphosphate</text>
        <dbReference type="Rhea" id="RHEA:22508"/>
        <dbReference type="Rhea" id="RHEA-COMP:17339"/>
        <dbReference type="Rhea" id="RHEA-COMP:17340"/>
        <dbReference type="ChEBI" id="CHEBI:33019"/>
        <dbReference type="ChEBI" id="CHEBI:61560"/>
        <dbReference type="ChEBI" id="CHEBI:173112"/>
        <dbReference type="EC" id="2.7.7.7"/>
    </reaction>
</comment>
<dbReference type="PROSITE" id="PS50173">
    <property type="entry name" value="UMUC"/>
    <property type="match status" value="1"/>
</dbReference>
<keyword evidence="10 15" id="KW-0460">Magnesium</keyword>
<dbReference type="EC" id="2.7.7.7" evidence="15"/>
<evidence type="ECO:0000259" key="16">
    <source>
        <dbReference type="PROSITE" id="PS50173"/>
    </source>
</evidence>
<evidence type="ECO:0000256" key="7">
    <source>
        <dbReference type="ARBA" id="ARBA00022705"/>
    </source>
</evidence>
<dbReference type="PANTHER" id="PTHR11076">
    <property type="entry name" value="DNA REPAIR POLYMERASE UMUC / TRANSFERASE FAMILY MEMBER"/>
    <property type="match status" value="1"/>
</dbReference>
<dbReference type="GO" id="GO:0000287">
    <property type="term" value="F:magnesium ion binding"/>
    <property type="evidence" value="ECO:0007669"/>
    <property type="project" value="UniProtKB-UniRule"/>
</dbReference>
<keyword evidence="9 15" id="KW-0227">DNA damage</keyword>
<dbReference type="Pfam" id="PF00817">
    <property type="entry name" value="IMS"/>
    <property type="match status" value="1"/>
</dbReference>
<dbReference type="GO" id="GO:0005829">
    <property type="term" value="C:cytosol"/>
    <property type="evidence" value="ECO:0007669"/>
    <property type="project" value="TreeGrafter"/>
</dbReference>
<dbReference type="InterPro" id="IPR001126">
    <property type="entry name" value="UmuC"/>
</dbReference>
<feature type="site" description="Substrate discrimination" evidence="15">
    <location>
        <position position="14"/>
    </location>
</feature>
<evidence type="ECO:0000256" key="12">
    <source>
        <dbReference type="ARBA" id="ARBA00023125"/>
    </source>
</evidence>
<feature type="binding site" evidence="15">
    <location>
        <position position="105"/>
    </location>
    <ligand>
        <name>Mg(2+)</name>
        <dbReference type="ChEBI" id="CHEBI:18420"/>
    </ligand>
</feature>
<dbReference type="InterPro" id="IPR043128">
    <property type="entry name" value="Rev_trsase/Diguanyl_cyclase"/>
</dbReference>
<dbReference type="STRING" id="1121950.SAMN02745243_02197"/>
<keyword evidence="7 15" id="KW-0235">DNA replication</keyword>
<gene>
    <name evidence="15" type="primary">dinB</name>
    <name evidence="17" type="ORF">SAMN02745243_02197</name>
</gene>
<dbReference type="CDD" id="cd03586">
    <property type="entry name" value="PolY_Pol_IV_kappa"/>
    <property type="match status" value="1"/>
</dbReference>
<comment type="subcellular location">
    <subcellularLocation>
        <location evidence="1 15">Cytoplasm</location>
    </subcellularLocation>
</comment>
<reference evidence="17 18" key="1">
    <citation type="submission" date="2016-11" db="EMBL/GenBank/DDBJ databases">
        <authorList>
            <person name="Jaros S."/>
            <person name="Januszkiewicz K."/>
            <person name="Wedrychowicz H."/>
        </authorList>
    </citation>
    <scope>NUCLEOTIDE SEQUENCE [LARGE SCALE GENOMIC DNA]</scope>
    <source>
        <strain evidence="17 18">DSM 15480</strain>
    </source>
</reference>
<dbReference type="Gene3D" id="1.10.150.20">
    <property type="entry name" value="5' to 3' exonuclease, C-terminal subdomain"/>
    <property type="match status" value="1"/>
</dbReference>
<keyword evidence="5 15" id="KW-0808">Transferase</keyword>
<comment type="function">
    <text evidence="15">Poorly processive, error-prone DNA polymerase involved in untargeted mutagenesis. Copies undamaged DNA at stalled replication forks, which arise in vivo from mismatched or misaligned primer ends. These misaligned primers can be extended by PolIV. Exhibits no 3'-5' exonuclease (proofreading) activity. May be involved in translesional synthesis, in conjunction with the beta clamp from PolIII.</text>
</comment>
<evidence type="ECO:0000256" key="5">
    <source>
        <dbReference type="ARBA" id="ARBA00022679"/>
    </source>
</evidence>
<dbReference type="PANTHER" id="PTHR11076:SF35">
    <property type="entry name" value="DNA REPAIR PROTEIN HOMOLOG YOBH"/>
    <property type="match status" value="1"/>
</dbReference>
<keyword evidence="4 15" id="KW-0963">Cytoplasm</keyword>
<evidence type="ECO:0000256" key="13">
    <source>
        <dbReference type="ARBA" id="ARBA00023204"/>
    </source>
</evidence>
<evidence type="ECO:0000256" key="6">
    <source>
        <dbReference type="ARBA" id="ARBA00022695"/>
    </source>
</evidence>
<dbReference type="GO" id="GO:0003887">
    <property type="term" value="F:DNA-directed DNA polymerase activity"/>
    <property type="evidence" value="ECO:0007669"/>
    <property type="project" value="UniProtKB-UniRule"/>
</dbReference>
<dbReference type="InterPro" id="IPR017961">
    <property type="entry name" value="DNA_pol_Y-fam_little_finger"/>
</dbReference>
<dbReference type="AlphaFoldDB" id="A0A1M6PQM5"/>
<dbReference type="Gene3D" id="3.40.1170.60">
    <property type="match status" value="1"/>
</dbReference>
<evidence type="ECO:0000256" key="8">
    <source>
        <dbReference type="ARBA" id="ARBA00022723"/>
    </source>
</evidence>
<dbReference type="GO" id="GO:0003684">
    <property type="term" value="F:damaged DNA binding"/>
    <property type="evidence" value="ECO:0007669"/>
    <property type="project" value="InterPro"/>
</dbReference>
<dbReference type="SUPFAM" id="SSF56672">
    <property type="entry name" value="DNA/RNA polymerases"/>
    <property type="match status" value="1"/>
</dbReference>
<proteinExistence type="inferred from homology"/>
<dbReference type="InterPro" id="IPR043502">
    <property type="entry name" value="DNA/RNA_pol_sf"/>
</dbReference>
<dbReference type="GO" id="GO:0042276">
    <property type="term" value="P:error-prone translesion synthesis"/>
    <property type="evidence" value="ECO:0007669"/>
    <property type="project" value="TreeGrafter"/>
</dbReference>
<dbReference type="OrthoDB" id="9808813at2"/>
<comment type="similarity">
    <text evidence="2 15">Belongs to the DNA polymerase type-Y family.</text>
</comment>
<dbReference type="Gene3D" id="3.30.70.270">
    <property type="match status" value="1"/>
</dbReference>
<name>A0A1M6PQM5_9FIRM</name>
<dbReference type="InterPro" id="IPR050116">
    <property type="entry name" value="DNA_polymerase-Y"/>
</dbReference>
<keyword evidence="18" id="KW-1185">Reference proteome</keyword>
<feature type="domain" description="UmuC" evidence="16">
    <location>
        <begin position="5"/>
        <end position="187"/>
    </location>
</feature>
<evidence type="ECO:0000256" key="2">
    <source>
        <dbReference type="ARBA" id="ARBA00010945"/>
    </source>
</evidence>
<protein>
    <recommendedName>
        <fullName evidence="15">DNA polymerase IV</fullName>
        <shortName evidence="15">Pol IV</shortName>
        <ecNumber evidence="15">2.7.7.7</ecNumber>
    </recommendedName>
</protein>
<dbReference type="HAMAP" id="MF_01113">
    <property type="entry name" value="DNApol_IV"/>
    <property type="match status" value="1"/>
</dbReference>
<keyword evidence="3 15" id="KW-0515">Mutator protein</keyword>
<organism evidence="17 18">
    <name type="scientific">Hespellia stercorisuis DSM 15480</name>
    <dbReference type="NCBI Taxonomy" id="1121950"/>
    <lineage>
        <taxon>Bacteria</taxon>
        <taxon>Bacillati</taxon>
        <taxon>Bacillota</taxon>
        <taxon>Clostridia</taxon>
        <taxon>Lachnospirales</taxon>
        <taxon>Lachnospiraceae</taxon>
        <taxon>Hespellia</taxon>
    </lineage>
</organism>